<evidence type="ECO:0000256" key="1">
    <source>
        <dbReference type="SAM" id="Phobius"/>
    </source>
</evidence>
<keyword evidence="1" id="KW-0472">Membrane</keyword>
<dbReference type="OrthoDB" id="551896at2759"/>
<comment type="caution">
    <text evidence="2">The sequence shown here is derived from an EMBL/GenBank/DDBJ whole genome shotgun (WGS) entry which is preliminary data.</text>
</comment>
<feature type="transmembrane region" description="Helical" evidence="1">
    <location>
        <begin position="154"/>
        <end position="175"/>
    </location>
</feature>
<dbReference type="EMBL" id="NNAY01002982">
    <property type="protein sequence ID" value="OXU20180.1"/>
    <property type="molecule type" value="Genomic_DNA"/>
</dbReference>
<dbReference type="PANTHER" id="PTHR16007">
    <property type="entry name" value="EPIDIDYMAL MEMBRANE PROTEIN E9-RELATED"/>
    <property type="match status" value="1"/>
</dbReference>
<protein>
    <recommendedName>
        <fullName evidence="4">Transmembrane protein 45B</fullName>
    </recommendedName>
</protein>
<dbReference type="InterPro" id="IPR042127">
    <property type="entry name" value="TMEM45"/>
</dbReference>
<organism evidence="2 3">
    <name type="scientific">Trichomalopsis sarcophagae</name>
    <dbReference type="NCBI Taxonomy" id="543379"/>
    <lineage>
        <taxon>Eukaryota</taxon>
        <taxon>Metazoa</taxon>
        <taxon>Ecdysozoa</taxon>
        <taxon>Arthropoda</taxon>
        <taxon>Hexapoda</taxon>
        <taxon>Insecta</taxon>
        <taxon>Pterygota</taxon>
        <taxon>Neoptera</taxon>
        <taxon>Endopterygota</taxon>
        <taxon>Hymenoptera</taxon>
        <taxon>Apocrita</taxon>
        <taxon>Proctotrupomorpha</taxon>
        <taxon>Chalcidoidea</taxon>
        <taxon>Pteromalidae</taxon>
        <taxon>Pteromalinae</taxon>
        <taxon>Trichomalopsis</taxon>
    </lineage>
</organism>
<keyword evidence="1" id="KW-0812">Transmembrane</keyword>
<keyword evidence="3" id="KW-1185">Reference proteome</keyword>
<feature type="transmembrane region" description="Helical" evidence="1">
    <location>
        <begin position="100"/>
        <end position="119"/>
    </location>
</feature>
<sequence length="260" mass="29049">MAGGENHLPYLLTGCIFYAFGLKWCCEYARLWYVRPKPRQHRESPKLGLILRFRKTCLEMLNGHPIEGCLKLIATAIGLAGTLTGGLPNSGIVSPKVVHATIYLFFAFSGLVDVLHFYFPRNISDGLSKMALAQSFFIEGFLFVWASLSESPVVNLILAAIVWMTSIAVTLELVWPEVKLLRGATTLLHGEWIAHMVRVYRTEPLSLEKIALTFSWHVAAASTVTLLTVAITRSCLPREPPPPPEVPIYDYCNEMEIRST</sequence>
<feature type="transmembrane region" description="Helical" evidence="1">
    <location>
        <begin position="69"/>
        <end position="88"/>
    </location>
</feature>
<dbReference type="Proteomes" id="UP000215335">
    <property type="component" value="Unassembled WGS sequence"/>
</dbReference>
<keyword evidence="1" id="KW-1133">Transmembrane helix</keyword>
<dbReference type="PANTHER" id="PTHR16007:SF15">
    <property type="entry name" value="TRANSMEMBRANE PROTEIN 45B"/>
    <property type="match status" value="1"/>
</dbReference>
<proteinExistence type="predicted"/>
<evidence type="ECO:0008006" key="4">
    <source>
        <dbReference type="Google" id="ProtNLM"/>
    </source>
</evidence>
<reference evidence="2 3" key="1">
    <citation type="journal article" date="2017" name="Curr. Biol.">
        <title>The Evolution of Venom by Co-option of Single-Copy Genes.</title>
        <authorList>
            <person name="Martinson E.O."/>
            <person name="Mrinalini"/>
            <person name="Kelkar Y.D."/>
            <person name="Chang C.H."/>
            <person name="Werren J.H."/>
        </authorList>
    </citation>
    <scope>NUCLEOTIDE SEQUENCE [LARGE SCALE GENOMIC DNA]</scope>
    <source>
        <strain evidence="2 3">Alberta</strain>
        <tissue evidence="2">Whole body</tissue>
    </source>
</reference>
<evidence type="ECO:0000313" key="3">
    <source>
        <dbReference type="Proteomes" id="UP000215335"/>
    </source>
</evidence>
<dbReference type="AlphaFoldDB" id="A0A232EP92"/>
<gene>
    <name evidence="2" type="ORF">TSAR_001749</name>
</gene>
<feature type="transmembrane region" description="Helical" evidence="1">
    <location>
        <begin position="131"/>
        <end position="148"/>
    </location>
</feature>
<name>A0A232EP92_9HYME</name>
<evidence type="ECO:0000313" key="2">
    <source>
        <dbReference type="EMBL" id="OXU20180.1"/>
    </source>
</evidence>
<accession>A0A232EP92</accession>